<accession>A0A9P0LEA3</accession>
<reference evidence="1" key="1">
    <citation type="submission" date="2022-03" db="EMBL/GenBank/DDBJ databases">
        <authorList>
            <person name="Sayadi A."/>
        </authorList>
    </citation>
    <scope>NUCLEOTIDE SEQUENCE</scope>
</reference>
<gene>
    <name evidence="1" type="ORF">ACAOBT_LOCUS21783</name>
</gene>
<evidence type="ECO:0000313" key="1">
    <source>
        <dbReference type="EMBL" id="CAH1993871.1"/>
    </source>
</evidence>
<dbReference type="Proteomes" id="UP001152888">
    <property type="component" value="Unassembled WGS sequence"/>
</dbReference>
<sequence>MSICSPTAPSPDSVATFRAVLYALMKRHPPVYPDTTWKNRTSTLLYIPAYQPAQSNVASVVENTCDIDNVDTSCYRLRILNFLELNHFVSLRRY</sequence>
<dbReference type="AlphaFoldDB" id="A0A9P0LEA3"/>
<keyword evidence="2" id="KW-1185">Reference proteome</keyword>
<evidence type="ECO:0000313" key="2">
    <source>
        <dbReference type="Proteomes" id="UP001152888"/>
    </source>
</evidence>
<organism evidence="1 2">
    <name type="scientific">Acanthoscelides obtectus</name>
    <name type="common">Bean weevil</name>
    <name type="synonym">Bruchus obtectus</name>
    <dbReference type="NCBI Taxonomy" id="200917"/>
    <lineage>
        <taxon>Eukaryota</taxon>
        <taxon>Metazoa</taxon>
        <taxon>Ecdysozoa</taxon>
        <taxon>Arthropoda</taxon>
        <taxon>Hexapoda</taxon>
        <taxon>Insecta</taxon>
        <taxon>Pterygota</taxon>
        <taxon>Neoptera</taxon>
        <taxon>Endopterygota</taxon>
        <taxon>Coleoptera</taxon>
        <taxon>Polyphaga</taxon>
        <taxon>Cucujiformia</taxon>
        <taxon>Chrysomeloidea</taxon>
        <taxon>Chrysomelidae</taxon>
        <taxon>Bruchinae</taxon>
        <taxon>Bruchini</taxon>
        <taxon>Acanthoscelides</taxon>
    </lineage>
</organism>
<proteinExistence type="predicted"/>
<dbReference type="EMBL" id="CAKOFQ010007186">
    <property type="protein sequence ID" value="CAH1993871.1"/>
    <property type="molecule type" value="Genomic_DNA"/>
</dbReference>
<protein>
    <submittedName>
        <fullName evidence="1">Uncharacterized protein</fullName>
    </submittedName>
</protein>
<comment type="caution">
    <text evidence="1">The sequence shown here is derived from an EMBL/GenBank/DDBJ whole genome shotgun (WGS) entry which is preliminary data.</text>
</comment>
<name>A0A9P0LEA3_ACAOB</name>